<name>A0A0D6QT70_ARACU</name>
<protein>
    <submittedName>
        <fullName evidence="4">Uncharacterized protein</fullName>
    </submittedName>
</protein>
<evidence type="ECO:0000256" key="3">
    <source>
        <dbReference type="SAM" id="MobiDB-lite"/>
    </source>
</evidence>
<dbReference type="InterPro" id="IPR005202">
    <property type="entry name" value="TF_GRAS"/>
</dbReference>
<dbReference type="PROSITE" id="PS50985">
    <property type="entry name" value="GRAS"/>
    <property type="match status" value="1"/>
</dbReference>
<dbReference type="EMBL" id="GCKF01045865">
    <property type="protein sequence ID" value="JAG93709.1"/>
    <property type="molecule type" value="Transcribed_RNA"/>
</dbReference>
<keyword evidence="2" id="KW-0804">Transcription</keyword>
<dbReference type="AlphaFoldDB" id="A0A0D6QT70"/>
<feature type="compositionally biased region" description="Polar residues" evidence="3">
    <location>
        <begin position="137"/>
        <end position="152"/>
    </location>
</feature>
<keyword evidence="1" id="KW-0805">Transcription regulation</keyword>
<reference evidence="4" key="1">
    <citation type="submission" date="2015-03" db="EMBL/GenBank/DDBJ databases">
        <title>A transcriptome of Araucaria cunninghamii, an australian fine timber species.</title>
        <authorList>
            <person name="Jing Yi C.J.Y."/>
            <person name="Yin San L.Y.S."/>
            <person name="Abdul Karim S.S."/>
            <person name="Wan Azmi N.N."/>
            <person name="Hercus R.R."/>
            <person name="Croft L.L."/>
        </authorList>
    </citation>
    <scope>NUCLEOTIDE SEQUENCE</scope>
    <source>
        <strain evidence="4">MI0301</strain>
        <tissue evidence="4">Leaf</tissue>
    </source>
</reference>
<organism evidence="4">
    <name type="scientific">Araucaria cunninghamii</name>
    <name type="common">Hoop pine</name>
    <name type="synonym">Moreton Bay pine</name>
    <dbReference type="NCBI Taxonomy" id="56994"/>
    <lineage>
        <taxon>Eukaryota</taxon>
        <taxon>Viridiplantae</taxon>
        <taxon>Streptophyta</taxon>
        <taxon>Embryophyta</taxon>
        <taxon>Tracheophyta</taxon>
        <taxon>Spermatophyta</taxon>
        <taxon>Pinopsida</taxon>
        <taxon>Pinidae</taxon>
        <taxon>Conifers II</taxon>
        <taxon>Araucariales</taxon>
        <taxon>Araucariaceae</taxon>
        <taxon>Araucaria</taxon>
    </lineage>
</organism>
<accession>A0A0D6QT70</accession>
<evidence type="ECO:0000256" key="2">
    <source>
        <dbReference type="ARBA" id="ARBA00023163"/>
    </source>
</evidence>
<dbReference type="Pfam" id="PF03514">
    <property type="entry name" value="GRAS"/>
    <property type="match status" value="1"/>
</dbReference>
<proteinExistence type="predicted"/>
<evidence type="ECO:0000313" key="4">
    <source>
        <dbReference type="EMBL" id="JAG93709.1"/>
    </source>
</evidence>
<sequence length="520" mass="57009">MGSTAHQNCSRYYQCSPLVEAVWAEGDEEAWQAMGWDGALGGIRSWDGAESYLLSLPLPQQVPGLNLSAGVMDGGCFSSLPAVVKLPELEAGDLGWVTKVEDEEFSGGGDAWMDWLAQDLWDRETGWSPGLEDCNPCDSSESSEMASPQATVSGGEEDFGQGERGPDLVKLLFRCAKFVEEEDHHNAARALSDLRQLTSPLGDFTQRVVCYFAQALSERLAEAPKLETLEPGELAVACKALNEVCPCSTFAYLTANQAILESVENAEKIHIVDFGIGQGVQWAPLLQALASKLPGKPRKVKISGLPSTSENSSPHSSLLLATGRRLTEFALALGLDFEFNPVLKPLKELNDDVDPSVFDVEDTDGECVAVNFMHRLCDLADERAVAGALKLAHSLKPKVVTVAEYKLGFKGCGFQNAFRYFSSVFESLEGKMASDCVERQWAEKFLLAETIRKVGCVRPEWRPKMESAGFKRCNESQYALSQARTLLWSYSDKFRAVDSRDGVSLAWEDRPIVTVSSWTC</sequence>
<feature type="region of interest" description="Disordered" evidence="3">
    <location>
        <begin position="134"/>
        <end position="163"/>
    </location>
</feature>
<dbReference type="PANTHER" id="PTHR31636">
    <property type="entry name" value="OSJNBA0084A10.13 PROTEIN-RELATED"/>
    <property type="match status" value="1"/>
</dbReference>
<evidence type="ECO:0000256" key="1">
    <source>
        <dbReference type="ARBA" id="ARBA00023015"/>
    </source>
</evidence>